<gene>
    <name evidence="2" type="ORF">G3R41_15440</name>
    <name evidence="1" type="ORF">GCU67_14790</name>
</gene>
<protein>
    <submittedName>
        <fullName evidence="1">Uncharacterized protein</fullName>
    </submittedName>
</protein>
<evidence type="ECO:0000313" key="2">
    <source>
        <dbReference type="EMBL" id="NEN52310.1"/>
    </source>
</evidence>
<organism evidence="1 3">
    <name type="scientific">Modestobacter muralis</name>
    <dbReference type="NCBI Taxonomy" id="1608614"/>
    <lineage>
        <taxon>Bacteria</taxon>
        <taxon>Bacillati</taxon>
        <taxon>Actinomycetota</taxon>
        <taxon>Actinomycetes</taxon>
        <taxon>Geodermatophilales</taxon>
        <taxon>Geodermatophilaceae</taxon>
        <taxon>Modestobacter</taxon>
    </lineage>
</organism>
<proteinExistence type="predicted"/>
<evidence type="ECO:0000313" key="3">
    <source>
        <dbReference type="Proteomes" id="UP000468828"/>
    </source>
</evidence>
<dbReference type="EMBL" id="JAAGWB010000043">
    <property type="protein sequence ID" value="NEN52310.1"/>
    <property type="molecule type" value="Genomic_DNA"/>
</dbReference>
<comment type="caution">
    <text evidence="1">The sequence shown here is derived from an EMBL/GenBank/DDBJ whole genome shotgun (WGS) entry which is preliminary data.</text>
</comment>
<reference evidence="1 3" key="1">
    <citation type="submission" date="2020-01" db="EMBL/GenBank/DDBJ databases">
        <title>the WGS Modestobacter muralis CPCC 204518.</title>
        <authorList>
            <person name="Jiang Z."/>
        </authorList>
    </citation>
    <scope>NUCLEOTIDE SEQUENCE [LARGE SCALE GENOMIC DNA]</scope>
    <source>
        <strain evidence="1 3">DSM 100205</strain>
    </source>
</reference>
<name>A0A6P0EUW7_9ACTN</name>
<dbReference type="EMBL" id="JAAGWH010000041">
    <property type="protein sequence ID" value="NEK95422.1"/>
    <property type="molecule type" value="Genomic_DNA"/>
</dbReference>
<evidence type="ECO:0000313" key="4">
    <source>
        <dbReference type="Proteomes" id="UP000471152"/>
    </source>
</evidence>
<sequence length="68" mass="7036">MLLIVWIAVAVLVLLVLGTLAYNVLGAAGRLGRELRALERDAAPLLAEAQATAARAAAARAERPASTD</sequence>
<dbReference type="RefSeq" id="WP_163611978.1">
    <property type="nucleotide sequence ID" value="NZ_JAAGWB010000043.1"/>
</dbReference>
<dbReference type="Proteomes" id="UP000468828">
    <property type="component" value="Unassembled WGS sequence"/>
</dbReference>
<keyword evidence="3" id="KW-1185">Reference proteome</keyword>
<accession>A0A6P0EUW7</accession>
<dbReference type="Proteomes" id="UP000471152">
    <property type="component" value="Unassembled WGS sequence"/>
</dbReference>
<dbReference type="AlphaFoldDB" id="A0A6P0EUW7"/>
<reference evidence="2 4" key="2">
    <citation type="submission" date="2020-02" db="EMBL/GenBank/DDBJ databases">
        <title>The WGS of Modestobacter muralis DSM 100205.</title>
        <authorList>
            <person name="Jiang Z."/>
        </authorList>
    </citation>
    <scope>NUCLEOTIDE SEQUENCE [LARGE SCALE GENOMIC DNA]</scope>
    <source>
        <strain evidence="2 4">DSM 100205</strain>
    </source>
</reference>
<evidence type="ECO:0000313" key="1">
    <source>
        <dbReference type="EMBL" id="NEK95422.1"/>
    </source>
</evidence>